<feature type="compositionally biased region" description="Low complexity" evidence="1">
    <location>
        <begin position="291"/>
        <end position="300"/>
    </location>
</feature>
<dbReference type="Proteomes" id="UP001595751">
    <property type="component" value="Unassembled WGS sequence"/>
</dbReference>
<dbReference type="RefSeq" id="WP_290291189.1">
    <property type="nucleotide sequence ID" value="NZ_CP047211.1"/>
</dbReference>
<reference evidence="3" key="1">
    <citation type="journal article" date="2019" name="Int. J. Syst. Evol. Microbiol.">
        <title>The Global Catalogue of Microorganisms (GCM) 10K type strain sequencing project: providing services to taxonomists for standard genome sequencing and annotation.</title>
        <authorList>
            <consortium name="The Broad Institute Genomics Platform"/>
            <consortium name="The Broad Institute Genome Sequencing Center for Infectious Disease"/>
            <person name="Wu L."/>
            <person name="Ma J."/>
        </authorList>
    </citation>
    <scope>NUCLEOTIDE SEQUENCE [LARGE SCALE GENOMIC DNA]</scope>
    <source>
        <strain evidence="3">CCUG 53252</strain>
    </source>
</reference>
<keyword evidence="3" id="KW-1185">Reference proteome</keyword>
<evidence type="ECO:0000256" key="1">
    <source>
        <dbReference type="SAM" id="MobiDB-lite"/>
    </source>
</evidence>
<evidence type="ECO:0000313" key="2">
    <source>
        <dbReference type="EMBL" id="MFC3849142.1"/>
    </source>
</evidence>
<protein>
    <submittedName>
        <fullName evidence="2">Uncharacterized protein</fullName>
    </submittedName>
</protein>
<name>A0ABV7ZPH6_9CORY</name>
<accession>A0ABV7ZPH6</accession>
<proteinExistence type="predicted"/>
<gene>
    <name evidence="2" type="ORF">ACFORJ_03025</name>
</gene>
<evidence type="ECO:0000313" key="3">
    <source>
        <dbReference type="Proteomes" id="UP001595751"/>
    </source>
</evidence>
<dbReference type="EMBL" id="JBHRZN010000001">
    <property type="protein sequence ID" value="MFC3849142.1"/>
    <property type="molecule type" value="Genomic_DNA"/>
</dbReference>
<comment type="caution">
    <text evidence="2">The sequence shown here is derived from an EMBL/GenBank/DDBJ whole genome shotgun (WGS) entry which is preliminary data.</text>
</comment>
<feature type="region of interest" description="Disordered" evidence="1">
    <location>
        <begin position="291"/>
        <end position="318"/>
    </location>
</feature>
<sequence length="489" mass="51696">MTSPSSPTWRLSISVAGEPAGAVVHGNRVHALGPGPLPDLIAAATEFAPRAEPAELVLVHPVTMGVDEVGDWLGRLQAMGVRAASVRTVPDTEVLADVKYGMNDGRDIVVGDAGTGLAYSRLGMRSADGEPLADAVATMISDAGSLSTWAVLIGSEEAIAEARDRFRGTHVRPFECRSAALAAGALDPGLFHRLADAGNGDDEDDEYCHCDCDDCDCDDGDCHDDAVAGHGAASWKPSRAAVILPLAVGAILALASIGGSVLGLFGEDGKLGGSVITGEFSFEVRRGENPAEAAAEAAAAGRDSEEKPFRPAPPPVPDGVPVPEAVARVFDLFDPAPLFAAHSNCDRNGGPGYENLNYYCLDYGAATNRFAEANGLPELAYPGDVVQVHFSTTGPPDRRLFEPPRCGETFKRVYETPGDTFAFIEEPCDANNRPYEGEWPADGRADVYIVDMRNVYRSQAGAQYPLIRIHGLKDRAAGEALLRHYGLIK</sequence>
<organism evidence="2 3">
    <name type="scientific">Corynebacterium hansenii</name>
    <dbReference type="NCBI Taxonomy" id="394964"/>
    <lineage>
        <taxon>Bacteria</taxon>
        <taxon>Bacillati</taxon>
        <taxon>Actinomycetota</taxon>
        <taxon>Actinomycetes</taxon>
        <taxon>Mycobacteriales</taxon>
        <taxon>Corynebacteriaceae</taxon>
        <taxon>Corynebacterium</taxon>
    </lineage>
</organism>